<dbReference type="Pfam" id="PF00581">
    <property type="entry name" value="Rhodanese"/>
    <property type="match status" value="1"/>
</dbReference>
<keyword evidence="4" id="KW-0067">ATP-binding</keyword>
<reference evidence="14 15" key="1">
    <citation type="submission" date="2020-03" db="EMBL/GenBank/DDBJ databases">
        <authorList>
            <person name="Kim M.K."/>
        </authorList>
    </citation>
    <scope>NUCLEOTIDE SEQUENCE [LARGE SCALE GENOMIC DNA]</scope>
    <source>
        <strain evidence="14 15">BT328</strain>
    </source>
</reference>
<evidence type="ECO:0000256" key="3">
    <source>
        <dbReference type="ARBA" id="ARBA00022741"/>
    </source>
</evidence>
<dbReference type="SMART" id="SM00450">
    <property type="entry name" value="RHOD"/>
    <property type="match status" value="1"/>
</dbReference>
<dbReference type="Pfam" id="PF00899">
    <property type="entry name" value="ThiF"/>
    <property type="match status" value="1"/>
</dbReference>
<evidence type="ECO:0000256" key="11">
    <source>
        <dbReference type="ARBA" id="ARBA00075328"/>
    </source>
</evidence>
<comment type="subunit">
    <text evidence="7">Homodimer. Forms a stable heterotetrameric complex of 2 MoeB and 2 MoaD during adenylation of MoaD.</text>
</comment>
<feature type="domain" description="Rhodanese" evidence="13">
    <location>
        <begin position="270"/>
        <end position="353"/>
    </location>
</feature>
<dbReference type="InterPro" id="IPR035985">
    <property type="entry name" value="Ubiquitin-activating_enz"/>
</dbReference>
<evidence type="ECO:0000313" key="15">
    <source>
        <dbReference type="Proteomes" id="UP000501802"/>
    </source>
</evidence>
<dbReference type="InterPro" id="IPR045886">
    <property type="entry name" value="ThiF/MoeB/HesA"/>
</dbReference>
<dbReference type="Gene3D" id="3.40.50.720">
    <property type="entry name" value="NAD(P)-binding Rossmann-like Domain"/>
    <property type="match status" value="1"/>
</dbReference>
<sequence length="360" mass="39153">MTDQELNRYNRHIRLPEIGLAGQNNLRQARVAVIGAGGLGCPVGQYLTAAGVGTLGLIDGDIVEESNLQRQVLFSPEHIGQPKAEVAAALLARQNPYIQVMAHPVFLDAANALSILEAYDIIVDGSDNFATRYLVNDACVLLNKPLIFGSIYKFEGQVSVFNHQGGPTYRCLYPEPSELEACTDVGVLGVLPGIMGCLMANEVIKLITGIGDMLSGKLLIVNALNLSFETFSFTANPLNKAIRTLPESAPFCADSIPELSVAALMDWLERVDKPLLLDVREPHEYERKNLGGILFPLSTLLQHPECVPTDRPVVIHCQSGGRSRKAVAFLQQKGFQNVYNLTGGLNSFSQLILSRPTESQ</sequence>
<dbReference type="GO" id="GO:0008146">
    <property type="term" value="F:sulfotransferase activity"/>
    <property type="evidence" value="ECO:0007669"/>
    <property type="project" value="TreeGrafter"/>
</dbReference>
<dbReference type="EMBL" id="CP050063">
    <property type="protein sequence ID" value="QIP14606.1"/>
    <property type="molecule type" value="Genomic_DNA"/>
</dbReference>
<dbReference type="GO" id="GO:0061605">
    <property type="term" value="F:molybdopterin-synthase adenylyltransferase activity"/>
    <property type="evidence" value="ECO:0007669"/>
    <property type="project" value="UniProtKB-EC"/>
</dbReference>
<protein>
    <recommendedName>
        <fullName evidence="9">Molybdopterin-synthase adenylyltransferase</fullName>
        <ecNumber evidence="8">2.7.7.80</ecNumber>
    </recommendedName>
    <alternativeName>
        <fullName evidence="12">MoaD protein adenylase</fullName>
    </alternativeName>
    <alternativeName>
        <fullName evidence="10">Molybdopterin-converting factor subunit 1 adenylase</fullName>
    </alternativeName>
    <alternativeName>
        <fullName evidence="11">Sulfur carrier protein MoaD adenylyltransferase</fullName>
    </alternativeName>
</protein>
<evidence type="ECO:0000259" key="13">
    <source>
        <dbReference type="PROSITE" id="PS50206"/>
    </source>
</evidence>
<dbReference type="AlphaFoldDB" id="A0A6G9AQI9"/>
<proteinExistence type="inferred from homology"/>
<keyword evidence="14" id="KW-0548">Nucleotidyltransferase</keyword>
<dbReference type="InterPro" id="IPR036873">
    <property type="entry name" value="Rhodanese-like_dom_sf"/>
</dbReference>
<dbReference type="FunFam" id="3.40.50.720:FF:000033">
    <property type="entry name" value="Adenylyltransferase and sulfurtransferase MOCS3"/>
    <property type="match status" value="1"/>
</dbReference>
<dbReference type="PROSITE" id="PS50206">
    <property type="entry name" value="RHODANESE_3"/>
    <property type="match status" value="1"/>
</dbReference>
<dbReference type="InterPro" id="IPR001763">
    <property type="entry name" value="Rhodanese-like_dom"/>
</dbReference>
<dbReference type="CDD" id="cd00158">
    <property type="entry name" value="RHOD"/>
    <property type="match status" value="1"/>
</dbReference>
<dbReference type="InterPro" id="IPR000594">
    <property type="entry name" value="ThiF_NAD_FAD-bd"/>
</dbReference>
<dbReference type="RefSeq" id="WP_167211007.1">
    <property type="nucleotide sequence ID" value="NZ_CP050063.1"/>
</dbReference>
<evidence type="ECO:0000256" key="9">
    <source>
        <dbReference type="ARBA" id="ARBA00073635"/>
    </source>
</evidence>
<gene>
    <name evidence="14" type="primary">moeB</name>
    <name evidence="14" type="ORF">G8759_19315</name>
</gene>
<dbReference type="EC" id="2.7.7.80" evidence="8"/>
<evidence type="ECO:0000256" key="1">
    <source>
        <dbReference type="ARBA" id="ARBA00009919"/>
    </source>
</evidence>
<keyword evidence="3" id="KW-0547">Nucleotide-binding</keyword>
<dbReference type="Gene3D" id="3.40.250.10">
    <property type="entry name" value="Rhodanese-like domain"/>
    <property type="match status" value="1"/>
</dbReference>
<dbReference type="PANTHER" id="PTHR10953">
    <property type="entry name" value="UBIQUITIN-ACTIVATING ENZYME E1"/>
    <property type="match status" value="1"/>
</dbReference>
<dbReference type="GO" id="GO:0004792">
    <property type="term" value="F:thiosulfate-cyanide sulfurtransferase activity"/>
    <property type="evidence" value="ECO:0007669"/>
    <property type="project" value="TreeGrafter"/>
</dbReference>
<dbReference type="SUPFAM" id="SSF69572">
    <property type="entry name" value="Activating enzymes of the ubiquitin-like proteins"/>
    <property type="match status" value="1"/>
</dbReference>
<evidence type="ECO:0000256" key="6">
    <source>
        <dbReference type="ARBA" id="ARBA00055169"/>
    </source>
</evidence>
<evidence type="ECO:0000313" key="14">
    <source>
        <dbReference type="EMBL" id="QIP14606.1"/>
    </source>
</evidence>
<name>A0A6G9AQI9_9BACT</name>
<evidence type="ECO:0000256" key="5">
    <source>
        <dbReference type="ARBA" id="ARBA00052218"/>
    </source>
</evidence>
<comment type="similarity">
    <text evidence="1">Belongs to the HesA/MoeB/ThiF family.</text>
</comment>
<dbReference type="GO" id="GO:0008641">
    <property type="term" value="F:ubiquitin-like modifier activating enzyme activity"/>
    <property type="evidence" value="ECO:0007669"/>
    <property type="project" value="InterPro"/>
</dbReference>
<evidence type="ECO:0000256" key="4">
    <source>
        <dbReference type="ARBA" id="ARBA00022840"/>
    </source>
</evidence>
<evidence type="ECO:0000256" key="8">
    <source>
        <dbReference type="ARBA" id="ARBA00066884"/>
    </source>
</evidence>
<evidence type="ECO:0000256" key="7">
    <source>
        <dbReference type="ARBA" id="ARBA00063809"/>
    </source>
</evidence>
<dbReference type="CDD" id="cd00757">
    <property type="entry name" value="ThiF_MoeB_HesA_family"/>
    <property type="match status" value="1"/>
</dbReference>
<dbReference type="GO" id="GO:0005829">
    <property type="term" value="C:cytosol"/>
    <property type="evidence" value="ECO:0007669"/>
    <property type="project" value="TreeGrafter"/>
</dbReference>
<dbReference type="KEGG" id="spib:G8759_19315"/>
<keyword evidence="2 14" id="KW-0808">Transferase</keyword>
<evidence type="ECO:0000256" key="2">
    <source>
        <dbReference type="ARBA" id="ARBA00022679"/>
    </source>
</evidence>
<comment type="catalytic activity">
    <reaction evidence="5">
        <text>[molybdopterin-synthase sulfur-carrier protein]-C-terminal Gly-Gly + ATP + H(+) = [molybdopterin-synthase sulfur-carrier protein]-C-terminal Gly-Gly-AMP + diphosphate</text>
        <dbReference type="Rhea" id="RHEA:43616"/>
        <dbReference type="Rhea" id="RHEA-COMP:12159"/>
        <dbReference type="Rhea" id="RHEA-COMP:12202"/>
        <dbReference type="ChEBI" id="CHEBI:15378"/>
        <dbReference type="ChEBI" id="CHEBI:30616"/>
        <dbReference type="ChEBI" id="CHEBI:33019"/>
        <dbReference type="ChEBI" id="CHEBI:90618"/>
        <dbReference type="ChEBI" id="CHEBI:90778"/>
        <dbReference type="EC" id="2.7.7.80"/>
    </reaction>
</comment>
<comment type="function">
    <text evidence="6">Catalyzes the adenylation by ATP of the carboxyl group of the C-terminal glycine of sulfur carrier protein MoaD.</text>
</comment>
<dbReference type="PANTHER" id="PTHR10953:SF102">
    <property type="entry name" value="ADENYLYLTRANSFERASE AND SULFURTRANSFERASE MOCS3"/>
    <property type="match status" value="1"/>
</dbReference>
<dbReference type="GO" id="GO:0005524">
    <property type="term" value="F:ATP binding"/>
    <property type="evidence" value="ECO:0007669"/>
    <property type="project" value="UniProtKB-KW"/>
</dbReference>
<keyword evidence="15" id="KW-1185">Reference proteome</keyword>
<evidence type="ECO:0000256" key="10">
    <source>
        <dbReference type="ARBA" id="ARBA00075110"/>
    </source>
</evidence>
<accession>A0A6G9AQI9</accession>
<dbReference type="NCBIfam" id="NF004281">
    <property type="entry name" value="PRK05690.1"/>
    <property type="match status" value="1"/>
</dbReference>
<organism evidence="14 15">
    <name type="scientific">Spirosoma aureum</name>
    <dbReference type="NCBI Taxonomy" id="2692134"/>
    <lineage>
        <taxon>Bacteria</taxon>
        <taxon>Pseudomonadati</taxon>
        <taxon>Bacteroidota</taxon>
        <taxon>Cytophagia</taxon>
        <taxon>Cytophagales</taxon>
        <taxon>Cytophagaceae</taxon>
        <taxon>Spirosoma</taxon>
    </lineage>
</organism>
<dbReference type="Proteomes" id="UP000501802">
    <property type="component" value="Chromosome"/>
</dbReference>
<evidence type="ECO:0000256" key="12">
    <source>
        <dbReference type="ARBA" id="ARBA00078531"/>
    </source>
</evidence>